<dbReference type="Proteomes" id="UP001206925">
    <property type="component" value="Unassembled WGS sequence"/>
</dbReference>
<dbReference type="AlphaFoldDB" id="A0AAD5GJW3"/>
<evidence type="ECO:0000313" key="2">
    <source>
        <dbReference type="Proteomes" id="UP001206925"/>
    </source>
</evidence>
<comment type="caution">
    <text evidence="1">The sequence shown here is derived from an EMBL/GenBank/DDBJ whole genome shotgun (WGS) entry which is preliminary data.</text>
</comment>
<proteinExistence type="predicted"/>
<organism evidence="1 2">
    <name type="scientific">Ambrosia artemisiifolia</name>
    <name type="common">Common ragweed</name>
    <dbReference type="NCBI Taxonomy" id="4212"/>
    <lineage>
        <taxon>Eukaryota</taxon>
        <taxon>Viridiplantae</taxon>
        <taxon>Streptophyta</taxon>
        <taxon>Embryophyta</taxon>
        <taxon>Tracheophyta</taxon>
        <taxon>Spermatophyta</taxon>
        <taxon>Magnoliopsida</taxon>
        <taxon>eudicotyledons</taxon>
        <taxon>Gunneridae</taxon>
        <taxon>Pentapetalae</taxon>
        <taxon>asterids</taxon>
        <taxon>campanulids</taxon>
        <taxon>Asterales</taxon>
        <taxon>Asteraceae</taxon>
        <taxon>Asteroideae</taxon>
        <taxon>Heliantheae alliance</taxon>
        <taxon>Heliantheae</taxon>
        <taxon>Ambrosia</taxon>
    </lineage>
</organism>
<sequence>MEVLTITATIMEGVKEAKDMGYMLFYFYEVCGGSGYGAKVELVVRKKLNPRSLLQLRESRIQHDYTELAFTFGYCCQSTLVVVTLCRPLYLRFF</sequence>
<reference evidence="1" key="1">
    <citation type="submission" date="2022-06" db="EMBL/GenBank/DDBJ databases">
        <title>Uncovering the hologenomic basis of an extraordinary plant invasion.</title>
        <authorList>
            <person name="Bieker V.C."/>
            <person name="Martin M.D."/>
            <person name="Gilbert T."/>
            <person name="Hodgins K."/>
            <person name="Battlay P."/>
            <person name="Petersen B."/>
            <person name="Wilson J."/>
        </authorList>
    </citation>
    <scope>NUCLEOTIDE SEQUENCE</scope>
    <source>
        <strain evidence="1">AA19_3_7</strain>
        <tissue evidence="1">Leaf</tissue>
    </source>
</reference>
<evidence type="ECO:0000313" key="1">
    <source>
        <dbReference type="EMBL" id="KAI7745512.1"/>
    </source>
</evidence>
<protein>
    <submittedName>
        <fullName evidence="1">Uncharacterized protein</fullName>
    </submittedName>
</protein>
<accession>A0AAD5GJW3</accession>
<gene>
    <name evidence="1" type="ORF">M8C21_019939</name>
</gene>
<dbReference type="EMBL" id="JAMZMK010007219">
    <property type="protein sequence ID" value="KAI7745512.1"/>
    <property type="molecule type" value="Genomic_DNA"/>
</dbReference>
<keyword evidence="2" id="KW-1185">Reference proteome</keyword>
<name>A0AAD5GJW3_AMBAR</name>